<dbReference type="GeneID" id="37108893"/>
<protein>
    <submittedName>
        <fullName evidence="1">Uncharacterized protein</fullName>
    </submittedName>
</protein>
<keyword evidence="2" id="KW-1185">Reference proteome</keyword>
<accession>A0A317V677</accession>
<reference evidence="1 2" key="1">
    <citation type="submission" date="2016-12" db="EMBL/GenBank/DDBJ databases">
        <title>The genomes of Aspergillus section Nigri reveals drivers in fungal speciation.</title>
        <authorList>
            <consortium name="DOE Joint Genome Institute"/>
            <person name="Vesth T.C."/>
            <person name="Nybo J."/>
            <person name="Theobald S."/>
            <person name="Brandl J."/>
            <person name="Frisvad J.C."/>
            <person name="Nielsen K.F."/>
            <person name="Lyhne E.K."/>
            <person name="Kogle M.E."/>
            <person name="Kuo A."/>
            <person name="Riley R."/>
            <person name="Clum A."/>
            <person name="Nolan M."/>
            <person name="Lipzen A."/>
            <person name="Salamov A."/>
            <person name="Henrissat B."/>
            <person name="Wiebenga A."/>
            <person name="De Vries R.P."/>
            <person name="Grigoriev I.V."/>
            <person name="Mortensen U.H."/>
            <person name="Andersen M.R."/>
            <person name="Baker S.E."/>
        </authorList>
    </citation>
    <scope>NUCLEOTIDE SEQUENCE [LARGE SCALE GENOMIC DNA]</scope>
    <source>
        <strain evidence="1 2">CBS 115572</strain>
    </source>
</reference>
<comment type="caution">
    <text evidence="1">The sequence shown here is derived from an EMBL/GenBank/DDBJ whole genome shotgun (WGS) entry which is preliminary data.</text>
</comment>
<sequence>MFPQSTVPLIIIIDISSKLTPCATALLSLLTAIIGIPLLSSPGLLLYCGPELALKLEPFFYDPTNRLAMRATPSLRFKTTCLYLPTYSDKTTDSSTL</sequence>
<dbReference type="Proteomes" id="UP000246702">
    <property type="component" value="Unassembled WGS sequence"/>
</dbReference>
<evidence type="ECO:0000313" key="2">
    <source>
        <dbReference type="Proteomes" id="UP000246702"/>
    </source>
</evidence>
<proteinExistence type="predicted"/>
<gene>
    <name evidence="1" type="ORF">BO94DRAFT_301417</name>
</gene>
<dbReference type="EMBL" id="MSFK01000044">
    <property type="protein sequence ID" value="PWY68548.1"/>
    <property type="molecule type" value="Genomic_DNA"/>
</dbReference>
<evidence type="ECO:0000313" key="1">
    <source>
        <dbReference type="EMBL" id="PWY68548.1"/>
    </source>
</evidence>
<dbReference type="AlphaFoldDB" id="A0A317V677"/>
<dbReference type="RefSeq" id="XP_025462211.1">
    <property type="nucleotide sequence ID" value="XM_025606750.1"/>
</dbReference>
<name>A0A317V677_9EURO</name>
<organism evidence="1 2">
    <name type="scientific">Aspergillus sclerotioniger CBS 115572</name>
    <dbReference type="NCBI Taxonomy" id="1450535"/>
    <lineage>
        <taxon>Eukaryota</taxon>
        <taxon>Fungi</taxon>
        <taxon>Dikarya</taxon>
        <taxon>Ascomycota</taxon>
        <taxon>Pezizomycotina</taxon>
        <taxon>Eurotiomycetes</taxon>
        <taxon>Eurotiomycetidae</taxon>
        <taxon>Eurotiales</taxon>
        <taxon>Aspergillaceae</taxon>
        <taxon>Aspergillus</taxon>
        <taxon>Aspergillus subgen. Circumdati</taxon>
    </lineage>
</organism>